<evidence type="ECO:0000256" key="2">
    <source>
        <dbReference type="SAM" id="SignalP"/>
    </source>
</evidence>
<dbReference type="Proteomes" id="UP000005237">
    <property type="component" value="Unassembled WGS sequence"/>
</dbReference>
<evidence type="ECO:0000259" key="3">
    <source>
        <dbReference type="Pfam" id="PF02520"/>
    </source>
</evidence>
<dbReference type="OMA" id="HIGRFVH"/>
<keyword evidence="5" id="KW-1185">Reference proteome</keyword>
<feature type="chain" id="PRO_5035896646" evidence="2">
    <location>
        <begin position="21"/>
        <end position="166"/>
    </location>
</feature>
<keyword evidence="2" id="KW-0732">Signal</keyword>
<name>A0A8R1DEE2_CAEJA</name>
<feature type="region of interest" description="Disordered" evidence="1">
    <location>
        <begin position="83"/>
        <end position="103"/>
    </location>
</feature>
<protein>
    <submittedName>
        <fullName evidence="4">DUF148 domain-containing protein</fullName>
    </submittedName>
</protein>
<dbReference type="InterPro" id="IPR052823">
    <property type="entry name" value="SXP/RAL-2_related"/>
</dbReference>
<feature type="signal peptide" evidence="2">
    <location>
        <begin position="1"/>
        <end position="20"/>
    </location>
</feature>
<accession>A0A8R1DEE2</accession>
<dbReference type="EnsemblMetazoa" id="CJA00020.1">
    <property type="protein sequence ID" value="CJA00020.1"/>
    <property type="gene ID" value="WBGene00119224"/>
</dbReference>
<dbReference type="InterPro" id="IPR003677">
    <property type="entry name" value="ANIS5_cation-bd"/>
</dbReference>
<dbReference type="PANTHER" id="PTHR21593:SF11">
    <property type="entry name" value="SXP_RAL-2 FAMILY PROTEIN ANI S 5-LIKE CATION-BINDING DOMAIN-CONTAINING PROTEIN"/>
    <property type="match status" value="1"/>
</dbReference>
<proteinExistence type="predicted"/>
<evidence type="ECO:0000313" key="4">
    <source>
        <dbReference type="EnsemblMetazoa" id="CJA00020.1"/>
    </source>
</evidence>
<organism evidence="4 5">
    <name type="scientific">Caenorhabditis japonica</name>
    <dbReference type="NCBI Taxonomy" id="281687"/>
    <lineage>
        <taxon>Eukaryota</taxon>
        <taxon>Metazoa</taxon>
        <taxon>Ecdysozoa</taxon>
        <taxon>Nematoda</taxon>
        <taxon>Chromadorea</taxon>
        <taxon>Rhabditida</taxon>
        <taxon>Rhabditina</taxon>
        <taxon>Rhabditomorpha</taxon>
        <taxon>Rhabditoidea</taxon>
        <taxon>Rhabditidae</taxon>
        <taxon>Peloderinae</taxon>
        <taxon>Caenorhabditis</taxon>
    </lineage>
</organism>
<sequence length="166" mass="19125">MSLNTSLLIALFFVASLTFAQKVAKNEKSHIGRFVHGPTYLSNLTKEEKKEYFETFKDKSLTINQQEEKRLAFAQKHGFADAIKEDQKEKQENNDKVKQERPAVIKDLAAANEELVKIYDNKDQTVKQQQEAVEKLKEKYPHAIPTLYYISRLITGSKVHAKPNKD</sequence>
<dbReference type="Pfam" id="PF02520">
    <property type="entry name" value="ANIS5_cation-bd"/>
    <property type="match status" value="1"/>
</dbReference>
<evidence type="ECO:0000256" key="1">
    <source>
        <dbReference type="SAM" id="MobiDB-lite"/>
    </source>
</evidence>
<dbReference type="AlphaFoldDB" id="A0A8R1DEE2"/>
<feature type="domain" description="SXP/RAL-2 family protein Ani s 5-like cation-binding" evidence="3">
    <location>
        <begin position="47"/>
        <end position="154"/>
    </location>
</feature>
<evidence type="ECO:0000313" key="5">
    <source>
        <dbReference type="Proteomes" id="UP000005237"/>
    </source>
</evidence>
<reference evidence="4" key="2">
    <citation type="submission" date="2022-06" db="UniProtKB">
        <authorList>
            <consortium name="EnsemblMetazoa"/>
        </authorList>
    </citation>
    <scope>IDENTIFICATION</scope>
    <source>
        <strain evidence="4">DF5081</strain>
    </source>
</reference>
<dbReference type="PANTHER" id="PTHR21593">
    <property type="entry name" value="PRION-LIKE- Q/N-RICH -DOMAIN-BEARING PROTEIN PROTEIN"/>
    <property type="match status" value="1"/>
</dbReference>
<reference evidence="5" key="1">
    <citation type="submission" date="2010-08" db="EMBL/GenBank/DDBJ databases">
        <authorList>
            <consortium name="Caenorhabditis japonica Sequencing Consortium"/>
            <person name="Wilson R.K."/>
        </authorList>
    </citation>
    <scope>NUCLEOTIDE SEQUENCE [LARGE SCALE GENOMIC DNA]</scope>
    <source>
        <strain evidence="5">DF5081</strain>
    </source>
</reference>